<evidence type="ECO:0000256" key="2">
    <source>
        <dbReference type="SAM" id="MobiDB-lite"/>
    </source>
</evidence>
<dbReference type="CDD" id="cd24139">
    <property type="entry name" value="SIP5-like"/>
    <property type="match status" value="1"/>
</dbReference>
<reference evidence="3 4" key="1">
    <citation type="submission" date="2019-07" db="EMBL/GenBank/DDBJ databases">
        <authorList>
            <person name="Friedrich A."/>
            <person name="Schacherer J."/>
        </authorList>
    </citation>
    <scope>NUCLEOTIDE SEQUENCE [LARGE SCALE GENOMIC DNA]</scope>
</reference>
<feature type="region of interest" description="Disordered" evidence="2">
    <location>
        <begin position="1"/>
        <end position="21"/>
    </location>
</feature>
<dbReference type="AlphaFoldDB" id="A0A7D9H2Z5"/>
<dbReference type="GO" id="GO:0005737">
    <property type="term" value="C:cytoplasm"/>
    <property type="evidence" value="ECO:0007669"/>
    <property type="project" value="TreeGrafter"/>
</dbReference>
<dbReference type="Proteomes" id="UP000478008">
    <property type="component" value="Unassembled WGS sequence"/>
</dbReference>
<dbReference type="EMBL" id="CABFWN010000004">
    <property type="protein sequence ID" value="VUG19127.1"/>
    <property type="molecule type" value="Genomic_DNA"/>
</dbReference>
<accession>A0A7D9H2Z5</accession>
<dbReference type="PANTHER" id="PTHR31315">
    <property type="entry name" value="PROTEIN SIP5"/>
    <property type="match status" value="1"/>
</dbReference>
<feature type="region of interest" description="Disordered" evidence="2">
    <location>
        <begin position="453"/>
        <end position="485"/>
    </location>
</feature>
<dbReference type="InterPro" id="IPR039301">
    <property type="entry name" value="Sip5/DA2"/>
</dbReference>
<evidence type="ECO:0000256" key="1">
    <source>
        <dbReference type="ARBA" id="ARBA00010402"/>
    </source>
</evidence>
<feature type="compositionally biased region" description="Basic and acidic residues" evidence="2">
    <location>
        <begin position="455"/>
        <end position="485"/>
    </location>
</feature>
<proteinExistence type="inferred from homology"/>
<name>A0A7D9H2Z5_DEKBR</name>
<feature type="region of interest" description="Disordered" evidence="2">
    <location>
        <begin position="405"/>
        <end position="433"/>
    </location>
</feature>
<evidence type="ECO:0000313" key="3">
    <source>
        <dbReference type="EMBL" id="VUG19127.1"/>
    </source>
</evidence>
<dbReference type="PANTHER" id="PTHR31315:SF1">
    <property type="entry name" value="PROTEIN SIP5"/>
    <property type="match status" value="1"/>
</dbReference>
<feature type="region of interest" description="Disordered" evidence="2">
    <location>
        <begin position="344"/>
        <end position="363"/>
    </location>
</feature>
<keyword evidence="4" id="KW-1185">Reference proteome</keyword>
<protein>
    <submittedName>
        <fullName evidence="3">DEBR0S4_11188g1_1</fullName>
    </submittedName>
</protein>
<organism evidence="3 4">
    <name type="scientific">Dekkera bruxellensis</name>
    <name type="common">Brettanomyces custersii</name>
    <dbReference type="NCBI Taxonomy" id="5007"/>
    <lineage>
        <taxon>Eukaryota</taxon>
        <taxon>Fungi</taxon>
        <taxon>Dikarya</taxon>
        <taxon>Ascomycota</taxon>
        <taxon>Saccharomycotina</taxon>
        <taxon>Pichiomycetes</taxon>
        <taxon>Pichiales</taxon>
        <taxon>Pichiaceae</taxon>
        <taxon>Brettanomyces</taxon>
    </lineage>
</organism>
<sequence length="485" mass="55472">MGNTPAKEVRPASSTYNGAHKSEHDLFLSDIEDIGLAGLSRKKKEKERERRKRREEHLLNLIVRYEENVDGGYLAPYGNYKYNLSYKTQVVRDLIIERQLAPFYTPLEDYDSRWPDRQLLAHIHLMNLHATCTPEDLEDEEEDPDEHKIYQSLSSIRRHENKLFRKRLKERAVEMQNSSNDKYRRDKMTQQSGIRKFPNIPSDSLLLRLYKGAEECPICFLYYPKNLNMTRCCSQPICTECFVQMKRLDPHVPHEEGSSAHESAPDAESSAANADDFVSEPVKCPFCAMPDFGVIYEPPEFRSGIGGVSPSEYRAKQATIKEDETVSTETKIQSGVHEARHSQKLSSALTKTRKRRGSLPPNAPGVVTIDTIYPDWEQRLLNARTKAARRSAAATALHASSLIVGDSTGSHLGGGRSSLLNRHNSGSRALNRKEQLDIEQKMIQEAMRLSLLDEEERKMKERVKEKEKEQASEHERLRNEVHKGK</sequence>
<feature type="region of interest" description="Disordered" evidence="2">
    <location>
        <begin position="252"/>
        <end position="274"/>
    </location>
</feature>
<comment type="similarity">
    <text evidence="1">Belongs to the SIP5 family.</text>
</comment>
<gene>
    <name evidence="3" type="primary">SIP5</name>
    <name evidence="3" type="ORF">DEBR0S4_11188G</name>
</gene>
<evidence type="ECO:0000313" key="4">
    <source>
        <dbReference type="Proteomes" id="UP000478008"/>
    </source>
</evidence>